<feature type="region of interest" description="Disordered" evidence="1">
    <location>
        <begin position="127"/>
        <end position="183"/>
    </location>
</feature>
<accession>A0ABW4K4I9</accession>
<dbReference type="RefSeq" id="WP_378797201.1">
    <property type="nucleotide sequence ID" value="NZ_JBHUER010000002.1"/>
</dbReference>
<feature type="compositionally biased region" description="Pro residues" evidence="1">
    <location>
        <begin position="154"/>
        <end position="166"/>
    </location>
</feature>
<dbReference type="EMBL" id="JBHUER010000002">
    <property type="protein sequence ID" value="MFD1702144.1"/>
    <property type="molecule type" value="Genomic_DNA"/>
</dbReference>
<feature type="compositionally biased region" description="Low complexity" evidence="1">
    <location>
        <begin position="127"/>
        <end position="145"/>
    </location>
</feature>
<protein>
    <recommendedName>
        <fullName evidence="4">Cell division protein FtsL</fullName>
    </recommendedName>
</protein>
<dbReference type="Proteomes" id="UP001597308">
    <property type="component" value="Unassembled WGS sequence"/>
</dbReference>
<keyword evidence="3" id="KW-1185">Reference proteome</keyword>
<gene>
    <name evidence="2" type="ORF">ACFSCV_03920</name>
</gene>
<evidence type="ECO:0008006" key="4">
    <source>
        <dbReference type="Google" id="ProtNLM"/>
    </source>
</evidence>
<reference evidence="3" key="1">
    <citation type="journal article" date="2019" name="Int. J. Syst. Evol. Microbiol.">
        <title>The Global Catalogue of Microorganisms (GCM) 10K type strain sequencing project: providing services to taxonomists for standard genome sequencing and annotation.</title>
        <authorList>
            <consortium name="The Broad Institute Genomics Platform"/>
            <consortium name="The Broad Institute Genome Sequencing Center for Infectious Disease"/>
            <person name="Wu L."/>
            <person name="Ma J."/>
        </authorList>
    </citation>
    <scope>NUCLEOTIDE SEQUENCE [LARGE SCALE GENOMIC DNA]</scope>
    <source>
        <strain evidence="3">KCTC 23707</strain>
    </source>
</reference>
<proteinExistence type="predicted"/>
<evidence type="ECO:0000256" key="1">
    <source>
        <dbReference type="SAM" id="MobiDB-lite"/>
    </source>
</evidence>
<sequence>MKIARVLNVIAIAALVGAAVTVYRIKYDATLHSENVAKLKRQIAAENDAIAVLKAEWAFLARPDRVQAFSQRHLELKPLQRAQTIKLAALPARPAPVDEIGNKLEALGLIGADASIAVETPAAAAAKKAAPPAPAKKATIAVKPASQLKAPANRPQPKPLSTPRPGQPLNITDFLRQNPGLIQ</sequence>
<comment type="caution">
    <text evidence="2">The sequence shown here is derived from an EMBL/GenBank/DDBJ whole genome shotgun (WGS) entry which is preliminary data.</text>
</comment>
<organism evidence="2 3">
    <name type="scientific">Methylopila henanensis</name>
    <dbReference type="NCBI Taxonomy" id="873516"/>
    <lineage>
        <taxon>Bacteria</taxon>
        <taxon>Pseudomonadati</taxon>
        <taxon>Pseudomonadota</taxon>
        <taxon>Alphaproteobacteria</taxon>
        <taxon>Hyphomicrobiales</taxon>
        <taxon>Methylopilaceae</taxon>
        <taxon>Methylopila</taxon>
    </lineage>
</organism>
<name>A0ABW4K4I9_9HYPH</name>
<evidence type="ECO:0000313" key="3">
    <source>
        <dbReference type="Proteomes" id="UP001597308"/>
    </source>
</evidence>
<evidence type="ECO:0000313" key="2">
    <source>
        <dbReference type="EMBL" id="MFD1702144.1"/>
    </source>
</evidence>